<keyword evidence="6 10" id="KW-0560">Oxidoreductase</keyword>
<dbReference type="GO" id="GO:0002666">
    <property type="term" value="P:positive regulation of T cell tolerance induction"/>
    <property type="evidence" value="ECO:0007669"/>
    <property type="project" value="Ensembl"/>
</dbReference>
<dbReference type="GO" id="GO:0046872">
    <property type="term" value="F:metal ion binding"/>
    <property type="evidence" value="ECO:0007669"/>
    <property type="project" value="UniProtKB-UniRule"/>
</dbReference>
<dbReference type="GO" id="GO:0032735">
    <property type="term" value="P:positive regulation of interleukin-12 production"/>
    <property type="evidence" value="ECO:0007669"/>
    <property type="project" value="Ensembl"/>
</dbReference>
<keyword evidence="2 9" id="KW-0349">Heme</keyword>
<evidence type="ECO:0000256" key="6">
    <source>
        <dbReference type="ARBA" id="ARBA00023002"/>
    </source>
</evidence>
<dbReference type="GO" id="GO:0006954">
    <property type="term" value="P:inflammatory response"/>
    <property type="evidence" value="ECO:0007669"/>
    <property type="project" value="Ensembl"/>
</dbReference>
<dbReference type="STRING" id="29139.ENSVURP00010012798"/>
<dbReference type="GO" id="GO:0070234">
    <property type="term" value="P:positive regulation of T cell apoptotic process"/>
    <property type="evidence" value="ECO:0007669"/>
    <property type="project" value="Ensembl"/>
</dbReference>
<keyword evidence="10" id="KW-0963">Cytoplasm</keyword>
<evidence type="ECO:0000256" key="2">
    <source>
        <dbReference type="ARBA" id="ARBA00022617"/>
    </source>
</evidence>
<comment type="subcellular location">
    <subcellularLocation>
        <location evidence="10">Cytoplasm</location>
        <location evidence="10">Cytosol</location>
    </subcellularLocation>
</comment>
<dbReference type="GO" id="GO:0034276">
    <property type="term" value="P:kynurenic acid biosynthetic process"/>
    <property type="evidence" value="ECO:0007669"/>
    <property type="project" value="Ensembl"/>
</dbReference>
<evidence type="ECO:0000256" key="11">
    <source>
        <dbReference type="SAM" id="MobiDB-lite"/>
    </source>
</evidence>
<keyword evidence="5 10" id="KW-0223">Dioxygenase</keyword>
<dbReference type="InterPro" id="IPR037217">
    <property type="entry name" value="Trp/Indoleamine_2_3_dOase-like"/>
</dbReference>
<dbReference type="GO" id="GO:0042098">
    <property type="term" value="P:T cell proliferation"/>
    <property type="evidence" value="ECO:0007669"/>
    <property type="project" value="Ensembl"/>
</dbReference>
<proteinExistence type="inferred from homology"/>
<dbReference type="GO" id="GO:0046007">
    <property type="term" value="P:negative regulation of activated T cell proliferation"/>
    <property type="evidence" value="ECO:0007669"/>
    <property type="project" value="Ensembl"/>
</dbReference>
<evidence type="ECO:0000256" key="7">
    <source>
        <dbReference type="ARBA" id="ARBA00023004"/>
    </source>
</evidence>
<evidence type="ECO:0000256" key="4">
    <source>
        <dbReference type="ARBA" id="ARBA00022859"/>
    </source>
</evidence>
<dbReference type="GO" id="GO:0019805">
    <property type="term" value="P:quinolinate biosynthetic process"/>
    <property type="evidence" value="ECO:0007669"/>
    <property type="project" value="Ensembl"/>
</dbReference>
<dbReference type="OrthoDB" id="10262710at2759"/>
<evidence type="ECO:0000256" key="3">
    <source>
        <dbReference type="ARBA" id="ARBA00022723"/>
    </source>
</evidence>
<feature type="region of interest" description="Disordered" evidence="11">
    <location>
        <begin position="358"/>
        <end position="382"/>
    </location>
</feature>
<keyword evidence="4 10" id="KW-0391">Immunity</keyword>
<dbReference type="GO" id="GO:0032693">
    <property type="term" value="P:negative regulation of interleukin-10 production"/>
    <property type="evidence" value="ECO:0007669"/>
    <property type="project" value="Ensembl"/>
</dbReference>
<evidence type="ECO:0000313" key="13">
    <source>
        <dbReference type="Proteomes" id="UP000314987"/>
    </source>
</evidence>
<dbReference type="FunFam" id="1.20.58.480:FF:000003">
    <property type="entry name" value="Indoleamine 2,3-dioxygenase 1"/>
    <property type="match status" value="1"/>
</dbReference>
<reference evidence="12" key="3">
    <citation type="submission" date="2025-09" db="UniProtKB">
        <authorList>
            <consortium name="Ensembl"/>
        </authorList>
    </citation>
    <scope>IDENTIFICATION</scope>
</reference>
<comment type="similarity">
    <text evidence="1 10">Belongs to the indoleamine 2,3-dioxygenase family.</text>
</comment>
<evidence type="ECO:0000313" key="12">
    <source>
        <dbReference type="Ensembl" id="ENSVURP00010012798.1"/>
    </source>
</evidence>
<evidence type="ECO:0000256" key="9">
    <source>
        <dbReference type="PIRSR" id="PIRSR600898-1"/>
    </source>
</evidence>
<dbReference type="Proteomes" id="UP000314987">
    <property type="component" value="Unassembled WGS sequence"/>
</dbReference>
<dbReference type="InterPro" id="IPR000898">
    <property type="entry name" value="Indolamine_dOase"/>
</dbReference>
<organism evidence="12 13">
    <name type="scientific">Vombatus ursinus</name>
    <name type="common">Common wombat</name>
    <dbReference type="NCBI Taxonomy" id="29139"/>
    <lineage>
        <taxon>Eukaryota</taxon>
        <taxon>Metazoa</taxon>
        <taxon>Chordata</taxon>
        <taxon>Craniata</taxon>
        <taxon>Vertebrata</taxon>
        <taxon>Euteleostomi</taxon>
        <taxon>Mammalia</taxon>
        <taxon>Metatheria</taxon>
        <taxon>Diprotodontia</taxon>
        <taxon>Vombatidae</taxon>
        <taxon>Vombatus</taxon>
    </lineage>
</organism>
<dbReference type="GO" id="GO:0020037">
    <property type="term" value="F:heme binding"/>
    <property type="evidence" value="ECO:0007669"/>
    <property type="project" value="UniProtKB-UniRule"/>
</dbReference>
<dbReference type="GO" id="GO:0019441">
    <property type="term" value="P:L-tryptophan catabolic process to kynurenine"/>
    <property type="evidence" value="ECO:0007669"/>
    <property type="project" value="UniProtKB-UniRule"/>
</dbReference>
<dbReference type="Gene3D" id="1.20.58.480">
    <property type="match status" value="1"/>
</dbReference>
<dbReference type="GO" id="GO:0032496">
    <property type="term" value="P:response to lipopolysaccharide"/>
    <property type="evidence" value="ECO:0007669"/>
    <property type="project" value="Ensembl"/>
</dbReference>
<keyword evidence="7 9" id="KW-0408">Iron</keyword>
<dbReference type="PANTHER" id="PTHR28657:SF2">
    <property type="entry name" value="INDOLEAMINE 2,3-DIOXYGENASE 1"/>
    <property type="match status" value="1"/>
</dbReference>
<sequence>MALLENPLGHPEKFHISKDLGFILEDPLEELPDCYQVWVRLAKNLPSLIQNGQFREEVKQLPELNISQLQGHKEQRLAHLALAVITMGYVWQDSEVMQVLPRKIAVPFCEISKQLGLPPIMVYADCVLANWKKKDPSGPMTYENMDTLFAFPGGDCSKGFFLVSLLVEKAAASAIGVIPDIFEAIKSKNVESLKESLRTVASSVHKAIEVFDLVHKHVNPNVFFDTLRIYLSGWKNNPLLPNGLIYEGVWETPKMFCGGSAAQSSIMQCFDALLGIQHSSAEEKTSAKFLEEMRNYMPSSHKDFLEAVTSSPSVRDFIISSDDIKLKKDYNECVKALVHLRSYHLQVVAKYIINQSNKQDNAKEKKSSDNQEKGTGGTNLMTFLKTVRNTTEKALLKES</sequence>
<dbReference type="GO" id="GO:0036269">
    <property type="term" value="P:swimming behavior"/>
    <property type="evidence" value="ECO:0007669"/>
    <property type="project" value="Ensembl"/>
</dbReference>
<feature type="compositionally biased region" description="Basic and acidic residues" evidence="11">
    <location>
        <begin position="360"/>
        <end position="372"/>
    </location>
</feature>
<gene>
    <name evidence="12" type="primary">IDO1</name>
</gene>
<dbReference type="SUPFAM" id="SSF140959">
    <property type="entry name" value="Indolic compounds 2,3-dioxygenase-like"/>
    <property type="match status" value="1"/>
</dbReference>
<dbReference type="CTD" id="3620"/>
<comment type="catalytic activity">
    <reaction evidence="10">
        <text>L-tryptophan + O2 = N-formyl-L-kynurenine</text>
        <dbReference type="Rhea" id="RHEA:24536"/>
        <dbReference type="ChEBI" id="CHEBI:15379"/>
        <dbReference type="ChEBI" id="CHEBI:57912"/>
        <dbReference type="ChEBI" id="CHEBI:58629"/>
    </reaction>
</comment>
<dbReference type="GO" id="GO:0004833">
    <property type="term" value="F:L-tryptophan 2,3-dioxygenase activity"/>
    <property type="evidence" value="ECO:0007669"/>
    <property type="project" value="Ensembl"/>
</dbReference>
<dbReference type="GeneID" id="114045546"/>
<evidence type="ECO:0000256" key="5">
    <source>
        <dbReference type="ARBA" id="ARBA00022964"/>
    </source>
</evidence>
<dbReference type="GO" id="GO:0002830">
    <property type="term" value="P:positive regulation of type 2 immune response"/>
    <property type="evidence" value="ECO:0007669"/>
    <property type="project" value="Ensembl"/>
</dbReference>
<dbReference type="EC" id="1.13.11.52" evidence="10"/>
<dbReference type="OMA" id="WHQYSGG"/>
<dbReference type="PROSITE" id="PS00876">
    <property type="entry name" value="IDO_1"/>
    <property type="match status" value="1"/>
</dbReference>
<evidence type="ECO:0000256" key="10">
    <source>
        <dbReference type="RuleBase" id="RU369119"/>
    </source>
</evidence>
<comment type="function">
    <text evidence="10">Catalyzes the first and rate limiting step of the catabolism of tryptophan along the kynurenine pathway. Involved in immune regulation.</text>
</comment>
<dbReference type="GO" id="GO:0032421">
    <property type="term" value="C:stereocilium bundle"/>
    <property type="evidence" value="ECO:0007669"/>
    <property type="project" value="Ensembl"/>
</dbReference>
<dbReference type="GO" id="GO:0002678">
    <property type="term" value="P:positive regulation of chronic inflammatory response"/>
    <property type="evidence" value="ECO:0007669"/>
    <property type="project" value="Ensembl"/>
</dbReference>
<dbReference type="GO" id="GO:0005829">
    <property type="term" value="C:cytosol"/>
    <property type="evidence" value="ECO:0007669"/>
    <property type="project" value="UniProtKB-SubCell"/>
</dbReference>
<keyword evidence="13" id="KW-1185">Reference proteome</keyword>
<dbReference type="GO" id="GO:0030485">
    <property type="term" value="C:smooth muscle contractile fiber"/>
    <property type="evidence" value="ECO:0007669"/>
    <property type="project" value="Ensembl"/>
</dbReference>
<evidence type="ECO:0000256" key="1">
    <source>
        <dbReference type="ARBA" id="ARBA00007119"/>
    </source>
</evidence>
<comment type="catalytic activity">
    <reaction evidence="10">
        <text>D-tryptophan + O2 = N-formyl-D-kynurenine</text>
        <dbReference type="Rhea" id="RHEA:14189"/>
        <dbReference type="ChEBI" id="CHEBI:15379"/>
        <dbReference type="ChEBI" id="CHEBI:57719"/>
        <dbReference type="ChEBI" id="CHEBI:60051"/>
        <dbReference type="EC" id="1.13.11.52"/>
    </reaction>
</comment>
<dbReference type="GO" id="GO:0033555">
    <property type="term" value="P:multicellular organismal response to stress"/>
    <property type="evidence" value="ECO:0007669"/>
    <property type="project" value="Ensembl"/>
</dbReference>
<dbReference type="GeneTree" id="ENSGT00940000161410"/>
<keyword evidence="3 9" id="KW-0479">Metal-binding</keyword>
<dbReference type="AlphaFoldDB" id="A0A4X2KLZ3"/>
<evidence type="ECO:0000256" key="8">
    <source>
        <dbReference type="ARBA" id="ARBA00023079"/>
    </source>
</evidence>
<dbReference type="Pfam" id="PF01231">
    <property type="entry name" value="IDO"/>
    <property type="match status" value="1"/>
</dbReference>
<dbReference type="RefSeq" id="XP_027721431.1">
    <property type="nucleotide sequence ID" value="XM_027865630.1"/>
</dbReference>
<dbReference type="GO" id="GO:0033754">
    <property type="term" value="F:indoleamine 2,3-dioxygenase activity"/>
    <property type="evidence" value="ECO:0007669"/>
    <property type="project" value="UniProtKB-EC"/>
</dbReference>
<comment type="subunit">
    <text evidence="10">Monomer.</text>
</comment>
<dbReference type="GO" id="GO:0070233">
    <property type="term" value="P:negative regulation of T cell apoptotic process"/>
    <property type="evidence" value="ECO:0007669"/>
    <property type="project" value="Ensembl"/>
</dbReference>
<protein>
    <recommendedName>
        <fullName evidence="10">Indoleamine 2,3-dioxygenase 1</fullName>
        <shortName evidence="10">IDO-1</shortName>
        <ecNumber evidence="10">1.13.11.52</ecNumber>
    </recommendedName>
</protein>
<accession>A0A4X2KLZ3</accession>
<feature type="binding site" description="proximal binding residue" evidence="9">
    <location>
        <position position="344"/>
    </location>
    <ligand>
        <name>heme b</name>
        <dbReference type="ChEBI" id="CHEBI:60344"/>
    </ligand>
    <ligandPart>
        <name>Fe</name>
        <dbReference type="ChEBI" id="CHEBI:18248"/>
    </ligandPart>
</feature>
<dbReference type="Ensembl" id="ENSVURT00010014561.1">
    <property type="protein sequence ID" value="ENSVURP00010012798.1"/>
    <property type="gene ID" value="ENSVURG00010009857.1"/>
</dbReference>
<keyword evidence="8 10" id="KW-0823">Tryptophan catabolism</keyword>
<dbReference type="GO" id="GO:0034354">
    <property type="term" value="P:'de novo' NAD+ biosynthetic process from L-tryptophan"/>
    <property type="evidence" value="ECO:0007669"/>
    <property type="project" value="TreeGrafter"/>
</dbReference>
<dbReference type="PANTHER" id="PTHR28657">
    <property type="entry name" value="INDOLEAMINE 2,3-DIOXYGENASE"/>
    <property type="match status" value="1"/>
</dbReference>
<reference evidence="13" key="1">
    <citation type="submission" date="2018-12" db="EMBL/GenBank/DDBJ databases">
        <authorList>
            <person name="Yazar S."/>
        </authorList>
    </citation>
    <scope>NUCLEOTIDE SEQUENCE [LARGE SCALE GENOMIC DNA]</scope>
</reference>
<reference evidence="12" key="2">
    <citation type="submission" date="2025-08" db="UniProtKB">
        <authorList>
            <consortium name="Ensembl"/>
        </authorList>
    </citation>
    <scope>IDENTIFICATION</scope>
</reference>
<name>A0A4X2KLZ3_VOMUR</name>